<dbReference type="Gene3D" id="3.30.420.40">
    <property type="match status" value="2"/>
</dbReference>
<evidence type="ECO:0000259" key="1">
    <source>
        <dbReference type="Pfam" id="PF00814"/>
    </source>
</evidence>
<accession>A0A8J3ASN5</accession>
<dbReference type="InterPro" id="IPR022496">
    <property type="entry name" value="T6A_TsaB"/>
</dbReference>
<gene>
    <name evidence="2" type="ORF">GCM10011430_01330</name>
</gene>
<organism evidence="2 3">
    <name type="scientific">Oxalicibacterium solurbis</name>
    <dbReference type="NCBI Taxonomy" id="69280"/>
    <lineage>
        <taxon>Bacteria</taxon>
        <taxon>Pseudomonadati</taxon>
        <taxon>Pseudomonadota</taxon>
        <taxon>Betaproteobacteria</taxon>
        <taxon>Burkholderiales</taxon>
        <taxon>Oxalobacteraceae</taxon>
        <taxon>Oxalicibacterium</taxon>
    </lineage>
</organism>
<protein>
    <submittedName>
        <fullName evidence="2">tRNA (Adenosine(37)-N6)-threonylcarbamoyltransferase complex dimerization subunit type 1 TsaB</fullName>
    </submittedName>
</protein>
<evidence type="ECO:0000313" key="2">
    <source>
        <dbReference type="EMBL" id="GGI52959.1"/>
    </source>
</evidence>
<dbReference type="RefSeq" id="WP_188419060.1">
    <property type="nucleotide sequence ID" value="NZ_BMDP01000001.1"/>
</dbReference>
<feature type="domain" description="Gcp-like" evidence="1">
    <location>
        <begin position="33"/>
        <end position="156"/>
    </location>
</feature>
<dbReference type="PANTHER" id="PTHR11735">
    <property type="entry name" value="TRNA N6-ADENOSINE THREONYLCARBAMOYLTRANSFERASE"/>
    <property type="match status" value="1"/>
</dbReference>
<dbReference type="PANTHER" id="PTHR11735:SF11">
    <property type="entry name" value="TRNA THREONYLCARBAMOYLADENOSINE BIOSYNTHESIS PROTEIN TSAB"/>
    <property type="match status" value="1"/>
</dbReference>
<name>A0A8J3ASN5_9BURK</name>
<dbReference type="Proteomes" id="UP000627205">
    <property type="component" value="Unassembled WGS sequence"/>
</dbReference>
<proteinExistence type="predicted"/>
<dbReference type="GO" id="GO:0002949">
    <property type="term" value="P:tRNA threonylcarbamoyladenosine modification"/>
    <property type="evidence" value="ECO:0007669"/>
    <property type="project" value="InterPro"/>
</dbReference>
<evidence type="ECO:0000313" key="3">
    <source>
        <dbReference type="Proteomes" id="UP000627205"/>
    </source>
</evidence>
<dbReference type="SUPFAM" id="SSF53067">
    <property type="entry name" value="Actin-like ATPase domain"/>
    <property type="match status" value="2"/>
</dbReference>
<dbReference type="InterPro" id="IPR000905">
    <property type="entry name" value="Gcp-like_dom"/>
</dbReference>
<dbReference type="EMBL" id="BMDP01000001">
    <property type="protein sequence ID" value="GGI52959.1"/>
    <property type="molecule type" value="Genomic_DNA"/>
</dbReference>
<dbReference type="CDD" id="cd24032">
    <property type="entry name" value="ASKHA_NBD_TsaB"/>
    <property type="match status" value="1"/>
</dbReference>
<keyword evidence="3" id="KW-1185">Reference proteome</keyword>
<sequence length="237" mass="24517">MSTILAIETSADLASAALLSNGALTVRESAGVANHSQTILPMVQELLRDAGVALADCDAIAFGSGPGSFTGVRTACGIAQGLAFGAELPLLPTVTLLALARACHEQSGAAEVLAIIDARMGEVYWAQYRFGTDADWQIVVEPTLSSASDVAAIGTPVACGNGLKAYEPDFAGRAFFEKTWADLVPHAAQVATLGATAFARGDGVYADAAEPLYLRNKVALTTSERMAKAEAARRETA</sequence>
<comment type="caution">
    <text evidence="2">The sequence shown here is derived from an EMBL/GenBank/DDBJ whole genome shotgun (WGS) entry which is preliminary data.</text>
</comment>
<reference evidence="2" key="1">
    <citation type="journal article" date="2014" name="Int. J. Syst. Evol. Microbiol.">
        <title>Complete genome sequence of Corynebacterium casei LMG S-19264T (=DSM 44701T), isolated from a smear-ripened cheese.</title>
        <authorList>
            <consortium name="US DOE Joint Genome Institute (JGI-PGF)"/>
            <person name="Walter F."/>
            <person name="Albersmeier A."/>
            <person name="Kalinowski J."/>
            <person name="Ruckert C."/>
        </authorList>
    </citation>
    <scope>NUCLEOTIDE SEQUENCE</scope>
    <source>
        <strain evidence="2">CCM 7664</strain>
    </source>
</reference>
<reference evidence="2" key="2">
    <citation type="submission" date="2020-09" db="EMBL/GenBank/DDBJ databases">
        <authorList>
            <person name="Sun Q."/>
            <person name="Sedlacek I."/>
        </authorList>
    </citation>
    <scope>NUCLEOTIDE SEQUENCE</scope>
    <source>
        <strain evidence="2">CCM 7664</strain>
    </source>
</reference>
<dbReference type="GO" id="GO:0005829">
    <property type="term" value="C:cytosol"/>
    <property type="evidence" value="ECO:0007669"/>
    <property type="project" value="TreeGrafter"/>
</dbReference>
<dbReference type="InterPro" id="IPR043129">
    <property type="entry name" value="ATPase_NBD"/>
</dbReference>
<dbReference type="Pfam" id="PF00814">
    <property type="entry name" value="TsaD"/>
    <property type="match status" value="1"/>
</dbReference>
<dbReference type="AlphaFoldDB" id="A0A8J3ASN5"/>
<dbReference type="NCBIfam" id="TIGR03725">
    <property type="entry name" value="T6A_YeaZ"/>
    <property type="match status" value="1"/>
</dbReference>